<evidence type="ECO:0000313" key="4">
    <source>
        <dbReference type="Proteomes" id="UP000007652"/>
    </source>
</evidence>
<evidence type="ECO:0000256" key="1">
    <source>
        <dbReference type="ARBA" id="ARBA00023118"/>
    </source>
</evidence>
<name>I7KAI8_9CLOT</name>
<keyword evidence="4" id="KW-1185">Reference proteome</keyword>
<dbReference type="Proteomes" id="UP000007652">
    <property type="component" value="Unassembled WGS sequence"/>
</dbReference>
<protein>
    <submittedName>
        <fullName evidence="3">CRISPR-associated RAMP protein, SSO1426 family</fullName>
    </submittedName>
</protein>
<accession>I7KAI8</accession>
<dbReference type="InterPro" id="IPR052216">
    <property type="entry name" value="CRISPR_Csm3_endoribonuclease"/>
</dbReference>
<dbReference type="STRING" id="857293.CAAU_2694"/>
<comment type="caution">
    <text evidence="3">The sequence shown here is derived from an EMBL/GenBank/DDBJ whole genome shotgun (WGS) entry which is preliminary data.</text>
</comment>
<proteinExistence type="predicted"/>
<gene>
    <name evidence="3" type="ORF">CAAU_2694</name>
</gene>
<reference evidence="3 4" key="1">
    <citation type="journal article" date="2011" name="J. Bacteriol.">
        <title>Draft genome sequence of Caloramator australicus strain RC3T, a thermoanaerobe from the Great Artesian Basin of Australia.</title>
        <authorList>
            <person name="Ogg C.D."/>
            <person name="Patel B.K.C."/>
        </authorList>
    </citation>
    <scope>NUCLEOTIDE SEQUENCE [LARGE SCALE GENOMIC DNA]</scope>
    <source>
        <strain evidence="3 4">RC3</strain>
    </source>
</reference>
<organism evidence="3 4">
    <name type="scientific">Caloramator australicus RC3</name>
    <dbReference type="NCBI Taxonomy" id="857293"/>
    <lineage>
        <taxon>Bacteria</taxon>
        <taxon>Bacillati</taxon>
        <taxon>Bacillota</taxon>
        <taxon>Clostridia</taxon>
        <taxon>Eubacteriales</taxon>
        <taxon>Clostridiaceae</taxon>
        <taxon>Caloramator</taxon>
    </lineage>
</organism>
<keyword evidence="1" id="KW-0051">Antiviral defense</keyword>
<dbReference type="PANTHER" id="PTHR35579:SF3">
    <property type="entry name" value="CRISPR SYSTEM CMS ENDORIBONUCLEASE CSM3"/>
    <property type="match status" value="1"/>
</dbReference>
<dbReference type="NCBIfam" id="TIGR02581">
    <property type="entry name" value="cas_cyan_RAMP"/>
    <property type="match status" value="1"/>
</dbReference>
<dbReference type="AlphaFoldDB" id="I7KAI8"/>
<feature type="domain" description="CRISPR type III-associated protein" evidence="2">
    <location>
        <begin position="14"/>
        <end position="202"/>
    </location>
</feature>
<evidence type="ECO:0000313" key="3">
    <source>
        <dbReference type="EMBL" id="CCJ34777.1"/>
    </source>
</evidence>
<dbReference type="Pfam" id="PF03787">
    <property type="entry name" value="RAMPs"/>
    <property type="match status" value="1"/>
</dbReference>
<dbReference type="PANTHER" id="PTHR35579">
    <property type="entry name" value="CRISPR SYSTEM CMS ENDORIBONUCLEASE CSM3"/>
    <property type="match status" value="1"/>
</dbReference>
<dbReference type="OrthoDB" id="5242922at2"/>
<evidence type="ECO:0000259" key="2">
    <source>
        <dbReference type="Pfam" id="PF03787"/>
    </source>
</evidence>
<dbReference type="EMBL" id="CAKP01000157">
    <property type="protein sequence ID" value="CCJ34777.1"/>
    <property type="molecule type" value="Genomic_DNA"/>
</dbReference>
<dbReference type="InterPro" id="IPR013411">
    <property type="entry name" value="CRISPR-assoc_RAMP_Csx7"/>
</dbReference>
<dbReference type="eggNOG" id="COG1337">
    <property type="taxonomic scope" value="Bacteria"/>
</dbReference>
<dbReference type="InterPro" id="IPR005537">
    <property type="entry name" value="RAMP_III_fam"/>
</dbReference>
<sequence length="263" mass="29813">MFKKIYNEAIITYTLKTKSPLFIRSGKEEGLDPTKEDNTFITVHKDGQVIPFMPGTSIKGVFRSRAEKLLPKSCNLFSGACSNQSDMKNKNGTERYKLSCPACKMFGSTALKSRVLFSDAYPVGKYFIGSRTSVAIERISGAAKQGALFNMEYVEDAEFKGEIRLQNFFKWHIKTLVEVFKDINNGFVTFGGLTSKGFGRMEVKEFSIKLRYYNKGLSNNNYADKGFYIEREINSLDELDGLLRNIQLNDNELRKGDLNEQAI</sequence>
<dbReference type="GO" id="GO:0051607">
    <property type="term" value="P:defense response to virus"/>
    <property type="evidence" value="ECO:0007669"/>
    <property type="project" value="UniProtKB-KW"/>
</dbReference>
<dbReference type="RefSeq" id="WP_008910017.1">
    <property type="nucleotide sequence ID" value="NZ_CAKP01000157.1"/>
</dbReference>